<name>A0A023B3G0_GRENI</name>
<dbReference type="PANTHER" id="PTHR10642">
    <property type="entry name" value="RIBONUCLEASE H1"/>
    <property type="match status" value="1"/>
</dbReference>
<gene>
    <name evidence="9" type="ORF">GNI_112290</name>
</gene>
<evidence type="ECO:0000313" key="10">
    <source>
        <dbReference type="Proteomes" id="UP000019763"/>
    </source>
</evidence>
<dbReference type="InterPro" id="IPR012337">
    <property type="entry name" value="RNaseH-like_sf"/>
</dbReference>
<dbReference type="GO" id="GO:0003676">
    <property type="term" value="F:nucleic acid binding"/>
    <property type="evidence" value="ECO:0007669"/>
    <property type="project" value="InterPro"/>
</dbReference>
<keyword evidence="7" id="KW-0378">Hydrolase</keyword>
<dbReference type="RefSeq" id="XP_011131542.1">
    <property type="nucleotide sequence ID" value="XM_011133240.1"/>
</dbReference>
<dbReference type="SUPFAM" id="SSF53098">
    <property type="entry name" value="Ribonuclease H-like"/>
    <property type="match status" value="1"/>
</dbReference>
<dbReference type="eggNOG" id="KOG3752">
    <property type="taxonomic scope" value="Eukaryota"/>
</dbReference>
<reference evidence="9" key="1">
    <citation type="submission" date="2013-12" db="EMBL/GenBank/DDBJ databases">
        <authorList>
            <person name="Omoto C.K."/>
            <person name="Sibley D."/>
            <person name="Venepally P."/>
            <person name="Hadjithomas M."/>
            <person name="Karamycheva S."/>
            <person name="Brunk B."/>
            <person name="Roos D."/>
            <person name="Caler E."/>
            <person name="Lorenzi H."/>
        </authorList>
    </citation>
    <scope>NUCLEOTIDE SEQUENCE</scope>
</reference>
<dbReference type="GO" id="GO:0043137">
    <property type="term" value="P:DNA replication, removal of RNA primer"/>
    <property type="evidence" value="ECO:0007669"/>
    <property type="project" value="TreeGrafter"/>
</dbReference>
<dbReference type="GeneID" id="22913962"/>
<comment type="catalytic activity">
    <reaction evidence="1">
        <text>Endonucleolytic cleavage to 5'-phosphomonoester.</text>
        <dbReference type="EC" id="3.1.26.4"/>
    </reaction>
</comment>
<evidence type="ECO:0000256" key="4">
    <source>
        <dbReference type="ARBA" id="ARBA00022722"/>
    </source>
</evidence>
<comment type="similarity">
    <text evidence="2">Belongs to the RNase H family.</text>
</comment>
<evidence type="ECO:0000259" key="8">
    <source>
        <dbReference type="PROSITE" id="PS50879"/>
    </source>
</evidence>
<dbReference type="GO" id="GO:0004523">
    <property type="term" value="F:RNA-DNA hybrid ribonuclease activity"/>
    <property type="evidence" value="ECO:0007669"/>
    <property type="project" value="UniProtKB-EC"/>
</dbReference>
<keyword evidence="6" id="KW-0255">Endonuclease</keyword>
<organism evidence="9 10">
    <name type="scientific">Gregarina niphandrodes</name>
    <name type="common">Septate eugregarine</name>
    <dbReference type="NCBI Taxonomy" id="110365"/>
    <lineage>
        <taxon>Eukaryota</taxon>
        <taxon>Sar</taxon>
        <taxon>Alveolata</taxon>
        <taxon>Apicomplexa</taxon>
        <taxon>Conoidasida</taxon>
        <taxon>Gregarinasina</taxon>
        <taxon>Eugregarinorida</taxon>
        <taxon>Gregarinidae</taxon>
        <taxon>Gregarina</taxon>
    </lineage>
</organism>
<evidence type="ECO:0000313" key="9">
    <source>
        <dbReference type="EMBL" id="EZG55473.1"/>
    </source>
</evidence>
<dbReference type="Pfam" id="PF00075">
    <property type="entry name" value="RNase_H"/>
    <property type="match status" value="1"/>
</dbReference>
<dbReference type="AlphaFoldDB" id="A0A023B3G0"/>
<dbReference type="PANTHER" id="PTHR10642:SF26">
    <property type="entry name" value="RIBONUCLEASE H1"/>
    <property type="match status" value="1"/>
</dbReference>
<proteinExistence type="inferred from homology"/>
<dbReference type="InterPro" id="IPR036397">
    <property type="entry name" value="RNaseH_sf"/>
</dbReference>
<comment type="caution">
    <text evidence="9">The sequence shown here is derived from an EMBL/GenBank/DDBJ whole genome shotgun (WGS) entry which is preliminary data.</text>
</comment>
<keyword evidence="4" id="KW-0540">Nuclease</keyword>
<dbReference type="InterPro" id="IPR050092">
    <property type="entry name" value="RNase_H"/>
</dbReference>
<evidence type="ECO:0000256" key="7">
    <source>
        <dbReference type="ARBA" id="ARBA00022801"/>
    </source>
</evidence>
<keyword evidence="10" id="KW-1185">Reference proteome</keyword>
<protein>
    <recommendedName>
        <fullName evidence="3">ribonuclease H</fullName>
        <ecNumber evidence="3">3.1.26.4</ecNumber>
    </recommendedName>
</protein>
<accession>A0A023B3G0</accession>
<dbReference type="Proteomes" id="UP000019763">
    <property type="component" value="Unassembled WGS sequence"/>
</dbReference>
<evidence type="ECO:0000256" key="1">
    <source>
        <dbReference type="ARBA" id="ARBA00000077"/>
    </source>
</evidence>
<evidence type="ECO:0000256" key="2">
    <source>
        <dbReference type="ARBA" id="ARBA00005300"/>
    </source>
</evidence>
<dbReference type="VEuPathDB" id="CryptoDB:GNI_112290"/>
<dbReference type="CDD" id="cd09280">
    <property type="entry name" value="RNase_HI_eukaryote_like"/>
    <property type="match status" value="1"/>
</dbReference>
<dbReference type="Gene3D" id="3.30.420.10">
    <property type="entry name" value="Ribonuclease H-like superfamily/Ribonuclease H"/>
    <property type="match status" value="1"/>
</dbReference>
<evidence type="ECO:0000256" key="6">
    <source>
        <dbReference type="ARBA" id="ARBA00022759"/>
    </source>
</evidence>
<dbReference type="OMA" id="MQEIEIF"/>
<evidence type="ECO:0000256" key="5">
    <source>
        <dbReference type="ARBA" id="ARBA00022723"/>
    </source>
</evidence>
<evidence type="ECO:0000256" key="3">
    <source>
        <dbReference type="ARBA" id="ARBA00012180"/>
    </source>
</evidence>
<keyword evidence="5" id="KW-0479">Metal-binding</keyword>
<dbReference type="InterPro" id="IPR002156">
    <property type="entry name" value="RNaseH_domain"/>
</dbReference>
<dbReference type="PROSITE" id="PS50879">
    <property type="entry name" value="RNASE_H_1"/>
    <property type="match status" value="1"/>
</dbReference>
<dbReference type="EC" id="3.1.26.4" evidence="3"/>
<feature type="domain" description="RNase H type-1" evidence="8">
    <location>
        <begin position="28"/>
        <end position="177"/>
    </location>
</feature>
<dbReference type="GO" id="GO:0046872">
    <property type="term" value="F:metal ion binding"/>
    <property type="evidence" value="ECO:0007669"/>
    <property type="project" value="UniProtKB-KW"/>
</dbReference>
<dbReference type="EMBL" id="AFNH02000839">
    <property type="protein sequence ID" value="EZG55473.1"/>
    <property type="molecule type" value="Genomic_DNA"/>
</dbReference>
<dbReference type="OrthoDB" id="245563at2759"/>
<sequence length="193" mass="20962">MAKRYSKNRAAAARTRAAGTVTTTSQMQQGRLRVYTDGACSGNGFRGAVAGWGVFFPDGEFANMYGPLQGVPQTNQRAELTAIVMALRAALTSMAPAVVLYTDSQYSIKCLTVWIRGWVKNGWRNSKGEPVANSDLIQDASNLLAQLGKRMTLHHVRGHVNDPNNDEADRLARLGASGRAQQDIIDLSLNEIP</sequence>